<feature type="domain" description="Rab-GAP TBC" evidence="3">
    <location>
        <begin position="1"/>
        <end position="30"/>
    </location>
</feature>
<name>A0A3P7P0N5_DIBLA</name>
<evidence type="ECO:0000313" key="5">
    <source>
        <dbReference type="Proteomes" id="UP000281553"/>
    </source>
</evidence>
<organism evidence="4 5">
    <name type="scientific">Dibothriocephalus latus</name>
    <name type="common">Fish tapeworm</name>
    <name type="synonym">Diphyllobothrium latum</name>
    <dbReference type="NCBI Taxonomy" id="60516"/>
    <lineage>
        <taxon>Eukaryota</taxon>
        <taxon>Metazoa</taxon>
        <taxon>Spiralia</taxon>
        <taxon>Lophotrochozoa</taxon>
        <taxon>Platyhelminthes</taxon>
        <taxon>Cestoda</taxon>
        <taxon>Eucestoda</taxon>
        <taxon>Diphyllobothriidea</taxon>
        <taxon>Diphyllobothriidae</taxon>
        <taxon>Dibothriocephalus</taxon>
    </lineage>
</organism>
<dbReference type="OrthoDB" id="6264186at2759"/>
<keyword evidence="1" id="KW-0343">GTPase activation</keyword>
<comment type="function">
    <text evidence="2">May act as a GTPase-activating protein for Rab family protein(s).</text>
</comment>
<sequence length="131" mass="15179">MATKWFICLFADVVPMETVLRIFDCLFYEGDKILFRACIALVKLHLDEIVKCHQFPDVVLTFRNICKDKQTLYCHEFLQPFTATLNQAENDCLPIPGREKEDYVKPSTKVICIPLPSPSTEDREWARIGHS</sequence>
<dbReference type="InterPro" id="IPR000195">
    <property type="entry name" value="Rab-GAP-TBC_dom"/>
</dbReference>
<dbReference type="PROSITE" id="PS50086">
    <property type="entry name" value="TBC_RABGAP"/>
    <property type="match status" value="1"/>
</dbReference>
<dbReference type="Pfam" id="PF00566">
    <property type="entry name" value="RabGAP-TBC"/>
    <property type="match status" value="1"/>
</dbReference>
<accession>A0A3P7P0N5</accession>
<dbReference type="SUPFAM" id="SSF47923">
    <property type="entry name" value="Ypt/Rab-GAP domain of gyp1p"/>
    <property type="match status" value="1"/>
</dbReference>
<gene>
    <name evidence="4" type="ORF">DILT_LOCUS10250</name>
</gene>
<keyword evidence="5" id="KW-1185">Reference proteome</keyword>
<evidence type="ECO:0000259" key="3">
    <source>
        <dbReference type="PROSITE" id="PS50086"/>
    </source>
</evidence>
<evidence type="ECO:0000256" key="1">
    <source>
        <dbReference type="ARBA" id="ARBA00022468"/>
    </source>
</evidence>
<dbReference type="PANTHER" id="PTHR47219">
    <property type="entry name" value="RAB GTPASE-ACTIVATING PROTEIN 1-LIKE"/>
    <property type="match status" value="1"/>
</dbReference>
<protein>
    <recommendedName>
        <fullName evidence="3">Rab-GAP TBC domain-containing protein</fullName>
    </recommendedName>
</protein>
<dbReference type="InterPro" id="IPR035969">
    <property type="entry name" value="Rab-GAP_TBC_sf"/>
</dbReference>
<reference evidence="4 5" key="1">
    <citation type="submission" date="2018-11" db="EMBL/GenBank/DDBJ databases">
        <authorList>
            <consortium name="Pathogen Informatics"/>
        </authorList>
    </citation>
    <scope>NUCLEOTIDE SEQUENCE [LARGE SCALE GENOMIC DNA]</scope>
</reference>
<dbReference type="AlphaFoldDB" id="A0A3P7P0N5"/>
<dbReference type="PANTHER" id="PTHR47219:SF10">
    <property type="entry name" value="GROWTH HORMONE-REGULATED TBC PROTEIN 1"/>
    <property type="match status" value="1"/>
</dbReference>
<dbReference type="InterPro" id="IPR050302">
    <property type="entry name" value="Rab_GAP_TBC_domain"/>
</dbReference>
<evidence type="ECO:0000313" key="4">
    <source>
        <dbReference type="EMBL" id="VDN14419.1"/>
    </source>
</evidence>
<evidence type="ECO:0000256" key="2">
    <source>
        <dbReference type="ARBA" id="ARBA00043879"/>
    </source>
</evidence>
<dbReference type="GO" id="GO:0005096">
    <property type="term" value="F:GTPase activator activity"/>
    <property type="evidence" value="ECO:0007669"/>
    <property type="project" value="UniProtKB-KW"/>
</dbReference>
<dbReference type="EMBL" id="UYRU01059226">
    <property type="protein sequence ID" value="VDN14419.1"/>
    <property type="molecule type" value="Genomic_DNA"/>
</dbReference>
<dbReference type="Gene3D" id="1.10.472.80">
    <property type="entry name" value="Ypt/Rab-GAP domain of gyp1p, domain 3"/>
    <property type="match status" value="1"/>
</dbReference>
<dbReference type="Proteomes" id="UP000281553">
    <property type="component" value="Unassembled WGS sequence"/>
</dbReference>
<dbReference type="GO" id="GO:0031267">
    <property type="term" value="F:small GTPase binding"/>
    <property type="evidence" value="ECO:0007669"/>
    <property type="project" value="TreeGrafter"/>
</dbReference>
<proteinExistence type="predicted"/>